<dbReference type="GO" id="GO:0000271">
    <property type="term" value="P:polysaccharide biosynthetic process"/>
    <property type="evidence" value="ECO:0007669"/>
    <property type="project" value="TreeGrafter"/>
</dbReference>
<dbReference type="Proteomes" id="UP000473325">
    <property type="component" value="Unassembled WGS sequence"/>
</dbReference>
<feature type="site" description="Participates in a stacking interaction with the thymidine ring of dTDP-4-oxo-6-deoxyglucose" evidence="3">
    <location>
        <position position="138"/>
    </location>
</feature>
<dbReference type="CDD" id="cd00438">
    <property type="entry name" value="cupin_RmlC"/>
    <property type="match status" value="1"/>
</dbReference>
<dbReference type="InterPro" id="IPR000888">
    <property type="entry name" value="RmlC-like"/>
</dbReference>
<evidence type="ECO:0000256" key="2">
    <source>
        <dbReference type="PIRSR" id="PIRSR600888-1"/>
    </source>
</evidence>
<dbReference type="InterPro" id="IPR011051">
    <property type="entry name" value="RmlC_Cupin_sf"/>
</dbReference>
<dbReference type="GO" id="GO:0008830">
    <property type="term" value="F:dTDP-4-dehydrorhamnose 3,5-epimerase activity"/>
    <property type="evidence" value="ECO:0007669"/>
    <property type="project" value="InterPro"/>
</dbReference>
<dbReference type="GO" id="GO:0019305">
    <property type="term" value="P:dTDP-rhamnose biosynthetic process"/>
    <property type="evidence" value="ECO:0007669"/>
    <property type="project" value="TreeGrafter"/>
</dbReference>
<organism evidence="4 5">
    <name type="scientific">Nocardioides flavescens</name>
    <dbReference type="NCBI Taxonomy" id="2691959"/>
    <lineage>
        <taxon>Bacteria</taxon>
        <taxon>Bacillati</taxon>
        <taxon>Actinomycetota</taxon>
        <taxon>Actinomycetes</taxon>
        <taxon>Propionibacteriales</taxon>
        <taxon>Nocardioidaceae</taxon>
        <taxon>Nocardioides</taxon>
    </lineage>
</organism>
<evidence type="ECO:0000256" key="1">
    <source>
        <dbReference type="ARBA" id="ARBA00010154"/>
    </source>
</evidence>
<keyword evidence="5" id="KW-1185">Reference proteome</keyword>
<dbReference type="AlphaFoldDB" id="A0A6L7ETA8"/>
<dbReference type="GO" id="GO:0005829">
    <property type="term" value="C:cytosol"/>
    <property type="evidence" value="ECO:0007669"/>
    <property type="project" value="TreeGrafter"/>
</dbReference>
<evidence type="ECO:0000256" key="3">
    <source>
        <dbReference type="PIRSR" id="PIRSR600888-3"/>
    </source>
</evidence>
<dbReference type="PANTHER" id="PTHR21047:SF2">
    <property type="entry name" value="THYMIDINE DIPHOSPHO-4-KETO-RHAMNOSE 3,5-EPIMERASE"/>
    <property type="match status" value="1"/>
</dbReference>
<dbReference type="SUPFAM" id="SSF51182">
    <property type="entry name" value="RmlC-like cupins"/>
    <property type="match status" value="1"/>
</dbReference>
<name>A0A6L7ETA8_9ACTN</name>
<dbReference type="Gene3D" id="2.60.120.10">
    <property type="entry name" value="Jelly Rolls"/>
    <property type="match status" value="1"/>
</dbReference>
<protein>
    <submittedName>
        <fullName evidence="4">dTDP-4-dehydrorhamnose 3,5-epimerase</fullName>
    </submittedName>
</protein>
<accession>A0A6L7ETA8</accession>
<feature type="active site" description="Proton donor" evidence="2">
    <location>
        <position position="132"/>
    </location>
</feature>
<gene>
    <name evidence="4" type="ORF">GRQ65_10285</name>
</gene>
<proteinExistence type="inferred from homology"/>
<dbReference type="RefSeq" id="WP_160877833.1">
    <property type="nucleotide sequence ID" value="NZ_WUEK01000005.1"/>
</dbReference>
<evidence type="ECO:0000313" key="4">
    <source>
        <dbReference type="EMBL" id="MXG89940.1"/>
    </source>
</evidence>
<comment type="caution">
    <text evidence="4">The sequence shown here is derived from an EMBL/GenBank/DDBJ whole genome shotgun (WGS) entry which is preliminary data.</text>
</comment>
<dbReference type="InterPro" id="IPR014710">
    <property type="entry name" value="RmlC-like_jellyroll"/>
</dbReference>
<sequence>MRFSPTEVDGVVVVDLEPRGDDRGWFARTWCADEFRAAGLPTVVAQTSTSYNAEAGTVRGLHRQAPPHHEAKLVRCVAGAIFDVAVDVRPDSPTYLRHVAVELSAANGRALQLPAYVAHGYQTLEPHTVVSYQMDGPYTPEAEQGWRHDDPAFGIDWPLPVHDLSPKDRAWPAYAATEEDAQ</sequence>
<dbReference type="PANTHER" id="PTHR21047">
    <property type="entry name" value="DTDP-6-DEOXY-D-GLUCOSE-3,5 EPIMERASE"/>
    <property type="match status" value="1"/>
</dbReference>
<reference evidence="4 5" key="1">
    <citation type="submission" date="2019-12" db="EMBL/GenBank/DDBJ databases">
        <authorList>
            <person name="Kun Z."/>
        </authorList>
    </citation>
    <scope>NUCLEOTIDE SEQUENCE [LARGE SCALE GENOMIC DNA]</scope>
    <source>
        <strain evidence="4 5">YIM 123512</strain>
    </source>
</reference>
<feature type="active site" description="Proton acceptor" evidence="2">
    <location>
        <position position="62"/>
    </location>
</feature>
<evidence type="ECO:0000313" key="5">
    <source>
        <dbReference type="Proteomes" id="UP000473325"/>
    </source>
</evidence>
<dbReference type="Pfam" id="PF00908">
    <property type="entry name" value="dTDP_sugar_isom"/>
    <property type="match status" value="1"/>
</dbReference>
<dbReference type="EMBL" id="WUEK01000005">
    <property type="protein sequence ID" value="MXG89940.1"/>
    <property type="molecule type" value="Genomic_DNA"/>
</dbReference>
<comment type="similarity">
    <text evidence="1">Belongs to the dTDP-4-dehydrorhamnose 3,5-epimerase family.</text>
</comment>